<gene>
    <name evidence="2" type="ORF">H9655_08745</name>
</gene>
<dbReference type="Proteomes" id="UP000657931">
    <property type="component" value="Unassembled WGS sequence"/>
</dbReference>
<evidence type="ECO:0000259" key="1">
    <source>
        <dbReference type="Pfam" id="PF01726"/>
    </source>
</evidence>
<feature type="domain" description="LexA repressor DNA-binding" evidence="1">
    <location>
        <begin position="1"/>
        <end position="65"/>
    </location>
</feature>
<sequence>MRKLTTRQREVLETLEGYVATNHYPPTYRELSEITGIPSSSTISKILHSLRDYGYVSWNEGQPRTLRITKTAS</sequence>
<dbReference type="InterPro" id="IPR006199">
    <property type="entry name" value="LexA_DNA-bd_dom"/>
</dbReference>
<keyword evidence="3" id="KW-1185">Reference proteome</keyword>
<dbReference type="Pfam" id="PF01726">
    <property type="entry name" value="LexA_DNA_bind"/>
    <property type="match status" value="1"/>
</dbReference>
<proteinExistence type="predicted"/>
<dbReference type="SUPFAM" id="SSF46785">
    <property type="entry name" value="Winged helix' DNA-binding domain"/>
    <property type="match status" value="1"/>
</dbReference>
<name>A0ABR8QNN7_9BACI</name>
<reference evidence="2 3" key="1">
    <citation type="submission" date="2020-08" db="EMBL/GenBank/DDBJ databases">
        <title>A Genomic Blueprint of the Chicken Gut Microbiome.</title>
        <authorList>
            <person name="Gilroy R."/>
            <person name="Ravi A."/>
            <person name="Getino M."/>
            <person name="Pursley I."/>
            <person name="Horton D.L."/>
            <person name="Alikhan N.-F."/>
            <person name="Baker D."/>
            <person name="Gharbi K."/>
            <person name="Hall N."/>
            <person name="Watson M."/>
            <person name="Adriaenssens E.M."/>
            <person name="Foster-Nyarko E."/>
            <person name="Jarju S."/>
            <person name="Secka A."/>
            <person name="Antonio M."/>
            <person name="Oren A."/>
            <person name="Chaudhuri R."/>
            <person name="La Ragione R.M."/>
            <person name="Hildebrand F."/>
            <person name="Pallen M.J."/>
        </authorList>
    </citation>
    <scope>NUCLEOTIDE SEQUENCE [LARGE SCALE GENOMIC DNA]</scope>
    <source>
        <strain evidence="2 3">Sa5YUA1</strain>
    </source>
</reference>
<dbReference type="Gene3D" id="1.10.10.10">
    <property type="entry name" value="Winged helix-like DNA-binding domain superfamily/Winged helix DNA-binding domain"/>
    <property type="match status" value="1"/>
</dbReference>
<accession>A0ABR8QNN7</accession>
<dbReference type="InterPro" id="IPR036388">
    <property type="entry name" value="WH-like_DNA-bd_sf"/>
</dbReference>
<dbReference type="EMBL" id="JACSQT010000003">
    <property type="protein sequence ID" value="MBD7937118.1"/>
    <property type="molecule type" value="Genomic_DNA"/>
</dbReference>
<comment type="caution">
    <text evidence="2">The sequence shown here is derived from an EMBL/GenBank/DDBJ whole genome shotgun (WGS) entry which is preliminary data.</text>
</comment>
<organism evidence="2 3">
    <name type="scientific">Cytobacillus stercorigallinarum</name>
    <dbReference type="NCBI Taxonomy" id="2762240"/>
    <lineage>
        <taxon>Bacteria</taxon>
        <taxon>Bacillati</taxon>
        <taxon>Bacillota</taxon>
        <taxon>Bacilli</taxon>
        <taxon>Bacillales</taxon>
        <taxon>Bacillaceae</taxon>
        <taxon>Cytobacillus</taxon>
    </lineage>
</organism>
<dbReference type="InterPro" id="IPR036390">
    <property type="entry name" value="WH_DNA-bd_sf"/>
</dbReference>
<evidence type="ECO:0000313" key="2">
    <source>
        <dbReference type="EMBL" id="MBD7937118.1"/>
    </source>
</evidence>
<protein>
    <submittedName>
        <fullName evidence="2">Transcriptional regulator</fullName>
    </submittedName>
</protein>
<evidence type="ECO:0000313" key="3">
    <source>
        <dbReference type="Proteomes" id="UP000657931"/>
    </source>
</evidence>
<dbReference type="RefSeq" id="WP_191813041.1">
    <property type="nucleotide sequence ID" value="NZ_JACSQT010000003.1"/>
</dbReference>